<dbReference type="EMBL" id="JWZT01001886">
    <property type="protein sequence ID" value="KII71010.1"/>
    <property type="molecule type" value="Genomic_DNA"/>
</dbReference>
<dbReference type="AlphaFoldDB" id="A0A0C2N3V9"/>
<gene>
    <name evidence="1" type="ORF">RF11_13162</name>
</gene>
<evidence type="ECO:0000313" key="2">
    <source>
        <dbReference type="Proteomes" id="UP000031668"/>
    </source>
</evidence>
<comment type="caution">
    <text evidence="1">The sequence shown here is derived from an EMBL/GenBank/DDBJ whole genome shotgun (WGS) entry which is preliminary data.</text>
</comment>
<organism evidence="1 2">
    <name type="scientific">Thelohanellus kitauei</name>
    <name type="common">Myxosporean</name>
    <dbReference type="NCBI Taxonomy" id="669202"/>
    <lineage>
        <taxon>Eukaryota</taxon>
        <taxon>Metazoa</taxon>
        <taxon>Cnidaria</taxon>
        <taxon>Myxozoa</taxon>
        <taxon>Myxosporea</taxon>
        <taxon>Bivalvulida</taxon>
        <taxon>Platysporina</taxon>
        <taxon>Myxobolidae</taxon>
        <taxon>Thelohanellus</taxon>
    </lineage>
</organism>
<sequence length="140" mass="16267">MHSFCSYKIISINLNRILFTTEGESVINIGYLIELKALHDKTREYNNQELSTEDTKTTKIKNKLISNIIGYYNSVAADEATGLEFIKRVLRKTFKDDLKNLNFIIDGLERAFDIIHQLENNKLSRLAKDDPQSLNRMKRL</sequence>
<keyword evidence="2" id="KW-1185">Reference proteome</keyword>
<protein>
    <submittedName>
        <fullName evidence="1">Uncharacterized protein</fullName>
    </submittedName>
</protein>
<reference evidence="1 2" key="1">
    <citation type="journal article" date="2014" name="Genome Biol. Evol.">
        <title>The genome of the myxosporean Thelohanellus kitauei shows adaptations to nutrient acquisition within its fish host.</title>
        <authorList>
            <person name="Yang Y."/>
            <person name="Xiong J."/>
            <person name="Zhou Z."/>
            <person name="Huo F."/>
            <person name="Miao W."/>
            <person name="Ran C."/>
            <person name="Liu Y."/>
            <person name="Zhang J."/>
            <person name="Feng J."/>
            <person name="Wang M."/>
            <person name="Wang M."/>
            <person name="Wang L."/>
            <person name="Yao B."/>
        </authorList>
    </citation>
    <scope>NUCLEOTIDE SEQUENCE [LARGE SCALE GENOMIC DNA]</scope>
    <source>
        <strain evidence="1">Wuqing</strain>
    </source>
</reference>
<accession>A0A0C2N3V9</accession>
<proteinExistence type="predicted"/>
<evidence type="ECO:0000313" key="1">
    <source>
        <dbReference type="EMBL" id="KII71010.1"/>
    </source>
</evidence>
<name>A0A0C2N3V9_THEKT</name>
<dbReference type="Proteomes" id="UP000031668">
    <property type="component" value="Unassembled WGS sequence"/>
</dbReference>